<evidence type="ECO:0000313" key="2">
    <source>
        <dbReference type="Proteomes" id="UP001064048"/>
    </source>
</evidence>
<sequence>MVTCKLDKEVSGEVLGWELPTWQALLLHRVFPACGGLLVYLTLICFDIALICEHFLNGDNGIAIFCTILMVLPALIALIFTLASPPPGLQTEASAFSVQIEKNDLKWIFMQIGNFLLFPVAAIGRYCHQVFWWVEAVCAARVEDEERTREALLTAKAPSPMELYLFLQAFIHSAPHAILNVLDMMSRYSDPRFEKFSLVWVSIVMSSLRMASTATVYRRFEREKICGRQYPWKTNSEVLIENATNEETELASKIEVKQEEHIYETLPLRRAERTSVVSQTSNDSRNKIFSPKSNVTEPFFDDEGCCSDASSDYLQPIPINKSRRSSSLESDSEYVRPISIIDRVAPRRRDTQYTIQEVYIPPPPAIEAPKPGALSLWAEKLVENAESIPTWLSAPPRRRHVEVIQDEPDIPRHIPGPLKMRGLEPEDVSAALVHFLGWYMFFVSRLLSIAAFINFFPFAAIIVMLLFLIIPQASTVRRGFYVFLAFIYLFCLMEFKVRFRHVRVWHVFWIIVATIEIVVFTGLWAGINNNLSDWWKNFIAKTIIGSMLLSYMCFLVYFVLLKPRETIVYIKNKTFKHYVLRYVYRIR</sequence>
<comment type="caution">
    <text evidence="1">The sequence shown here is derived from an EMBL/GenBank/DDBJ whole genome shotgun (WGS) entry which is preliminary data.</text>
</comment>
<name>A0ACC0JTW1_CHOFU</name>
<keyword evidence="2" id="KW-1185">Reference proteome</keyword>
<gene>
    <name evidence="1" type="ORF">MSG28_002115</name>
</gene>
<dbReference type="EMBL" id="CM046103">
    <property type="protein sequence ID" value="KAI8427631.1"/>
    <property type="molecule type" value="Genomic_DNA"/>
</dbReference>
<evidence type="ECO:0000313" key="1">
    <source>
        <dbReference type="EMBL" id="KAI8427631.1"/>
    </source>
</evidence>
<feature type="non-terminal residue" evidence="1">
    <location>
        <position position="587"/>
    </location>
</feature>
<organism evidence="1 2">
    <name type="scientific">Choristoneura fumiferana</name>
    <name type="common">Spruce budworm moth</name>
    <name type="synonym">Archips fumiferana</name>
    <dbReference type="NCBI Taxonomy" id="7141"/>
    <lineage>
        <taxon>Eukaryota</taxon>
        <taxon>Metazoa</taxon>
        <taxon>Ecdysozoa</taxon>
        <taxon>Arthropoda</taxon>
        <taxon>Hexapoda</taxon>
        <taxon>Insecta</taxon>
        <taxon>Pterygota</taxon>
        <taxon>Neoptera</taxon>
        <taxon>Endopterygota</taxon>
        <taxon>Lepidoptera</taxon>
        <taxon>Glossata</taxon>
        <taxon>Ditrysia</taxon>
        <taxon>Tortricoidea</taxon>
        <taxon>Tortricidae</taxon>
        <taxon>Tortricinae</taxon>
        <taxon>Choristoneura</taxon>
    </lineage>
</organism>
<protein>
    <submittedName>
        <fullName evidence="1">Uncharacterized protein</fullName>
    </submittedName>
</protein>
<reference evidence="1 2" key="1">
    <citation type="journal article" date="2022" name="Genome Biol. Evol.">
        <title>The Spruce Budworm Genome: Reconstructing the Evolutionary History of Antifreeze Proteins.</title>
        <authorList>
            <person name="Beliveau C."/>
            <person name="Gagne P."/>
            <person name="Picq S."/>
            <person name="Vernygora O."/>
            <person name="Keeling C.I."/>
            <person name="Pinkney K."/>
            <person name="Doucet D."/>
            <person name="Wen F."/>
            <person name="Johnston J.S."/>
            <person name="Maaroufi H."/>
            <person name="Boyle B."/>
            <person name="Laroche J."/>
            <person name="Dewar K."/>
            <person name="Juretic N."/>
            <person name="Blackburn G."/>
            <person name="Nisole A."/>
            <person name="Brunet B."/>
            <person name="Brandao M."/>
            <person name="Lumley L."/>
            <person name="Duan J."/>
            <person name="Quan G."/>
            <person name="Lucarotti C.J."/>
            <person name="Roe A.D."/>
            <person name="Sperling F.A.H."/>
            <person name="Levesque R.C."/>
            <person name="Cusson M."/>
        </authorList>
    </citation>
    <scope>NUCLEOTIDE SEQUENCE [LARGE SCALE GENOMIC DNA]</scope>
    <source>
        <strain evidence="1">Glfc:IPQL:Cfum</strain>
    </source>
</reference>
<dbReference type="Proteomes" id="UP001064048">
    <property type="component" value="Chromosome 3"/>
</dbReference>
<proteinExistence type="predicted"/>
<accession>A0ACC0JTW1</accession>